<accession>A0A445BKW5</accession>
<keyword evidence="4" id="KW-1185">Reference proteome</keyword>
<dbReference type="Pfam" id="PF26130">
    <property type="entry name" value="PB1-like"/>
    <property type="match status" value="1"/>
</dbReference>
<keyword evidence="1" id="KW-1133">Transmembrane helix</keyword>
<evidence type="ECO:0000313" key="4">
    <source>
        <dbReference type="Proteomes" id="UP000289738"/>
    </source>
</evidence>
<comment type="caution">
    <text evidence="3">The sequence shown here is derived from an EMBL/GenBank/DDBJ whole genome shotgun (WGS) entry which is preliminary data.</text>
</comment>
<organism evidence="3 4">
    <name type="scientific">Arachis hypogaea</name>
    <name type="common">Peanut</name>
    <dbReference type="NCBI Taxonomy" id="3818"/>
    <lineage>
        <taxon>Eukaryota</taxon>
        <taxon>Viridiplantae</taxon>
        <taxon>Streptophyta</taxon>
        <taxon>Embryophyta</taxon>
        <taxon>Tracheophyta</taxon>
        <taxon>Spermatophyta</taxon>
        <taxon>Magnoliopsida</taxon>
        <taxon>eudicotyledons</taxon>
        <taxon>Gunneridae</taxon>
        <taxon>Pentapetalae</taxon>
        <taxon>rosids</taxon>
        <taxon>fabids</taxon>
        <taxon>Fabales</taxon>
        <taxon>Fabaceae</taxon>
        <taxon>Papilionoideae</taxon>
        <taxon>50 kb inversion clade</taxon>
        <taxon>dalbergioids sensu lato</taxon>
        <taxon>Dalbergieae</taxon>
        <taxon>Pterocarpus clade</taxon>
        <taxon>Arachis</taxon>
    </lineage>
</organism>
<dbReference type="AlphaFoldDB" id="A0A445BKW5"/>
<evidence type="ECO:0000313" key="3">
    <source>
        <dbReference type="EMBL" id="RYR39333.1"/>
    </source>
</evidence>
<dbReference type="EMBL" id="SDMP01000009">
    <property type="protein sequence ID" value="RYR39333.1"/>
    <property type="molecule type" value="Genomic_DNA"/>
</dbReference>
<reference evidence="3 4" key="1">
    <citation type="submission" date="2019-01" db="EMBL/GenBank/DDBJ databases">
        <title>Sequencing of cultivated peanut Arachis hypogaea provides insights into genome evolution and oil improvement.</title>
        <authorList>
            <person name="Chen X."/>
        </authorList>
    </citation>
    <scope>NUCLEOTIDE SEQUENCE [LARGE SCALE GENOMIC DNA]</scope>
    <source>
        <strain evidence="4">cv. Fuhuasheng</strain>
        <tissue evidence="3">Leaves</tissue>
    </source>
</reference>
<protein>
    <recommendedName>
        <fullName evidence="2">PB1-like domain-containing protein</fullName>
    </recommendedName>
</protein>
<keyword evidence="1" id="KW-0472">Membrane</keyword>
<name>A0A445BKW5_ARAHY</name>
<keyword evidence="1" id="KW-0812">Transmembrane</keyword>
<gene>
    <name evidence="3" type="ORF">Ahy_A09g044837</name>
</gene>
<feature type="domain" description="PB1-like" evidence="2">
    <location>
        <begin position="101"/>
        <end position="171"/>
    </location>
</feature>
<feature type="transmembrane region" description="Helical" evidence="1">
    <location>
        <begin position="49"/>
        <end position="68"/>
    </location>
</feature>
<feature type="transmembrane region" description="Helical" evidence="1">
    <location>
        <begin position="80"/>
        <end position="104"/>
    </location>
</feature>
<evidence type="ECO:0000259" key="2">
    <source>
        <dbReference type="Pfam" id="PF26130"/>
    </source>
</evidence>
<proteinExistence type="predicted"/>
<dbReference type="InterPro" id="IPR058594">
    <property type="entry name" value="PB1-like_dom_pln"/>
</dbReference>
<evidence type="ECO:0000256" key="1">
    <source>
        <dbReference type="SAM" id="Phobius"/>
    </source>
</evidence>
<dbReference type="Proteomes" id="UP000289738">
    <property type="component" value="Chromosome A09"/>
</dbReference>
<sequence length="171" mass="19829">MPHWKPGWTPKTTLFLIWRPNCIETSSVSVCRRDLICSDYFSLKPTQSLPLLIFFNGASLRGIFAALLSQRNQAYCDYFVSITHVVFMCVHEGLGIGMGLIIIVCHHGGSFVRSEDSVVSYTRDHISEIPKLDPDRLDVFFIRNYYKELRYDKTEHCWWLVPNRPLETGLR</sequence>